<evidence type="ECO:0000256" key="11">
    <source>
        <dbReference type="HAMAP-Rule" id="MF_00165"/>
    </source>
</evidence>
<comment type="caution">
    <text evidence="13">The sequence shown here is derived from an EMBL/GenBank/DDBJ whole genome shotgun (WGS) entry which is preliminary data.</text>
</comment>
<evidence type="ECO:0000313" key="14">
    <source>
        <dbReference type="Proteomes" id="UP001208054"/>
    </source>
</evidence>
<feature type="domain" description="Thymidylate kinase-like" evidence="12">
    <location>
        <begin position="8"/>
        <end position="196"/>
    </location>
</feature>
<dbReference type="PANTHER" id="PTHR10344:SF4">
    <property type="entry name" value="UMP-CMP KINASE 2, MITOCHONDRIAL"/>
    <property type="match status" value="1"/>
</dbReference>
<keyword evidence="7 11" id="KW-0418">Kinase</keyword>
<comment type="catalytic activity">
    <reaction evidence="10 11">
        <text>dTMP + ATP = dTDP + ADP</text>
        <dbReference type="Rhea" id="RHEA:13517"/>
        <dbReference type="ChEBI" id="CHEBI:30616"/>
        <dbReference type="ChEBI" id="CHEBI:58369"/>
        <dbReference type="ChEBI" id="CHEBI:63528"/>
        <dbReference type="ChEBI" id="CHEBI:456216"/>
        <dbReference type="EC" id="2.7.4.9"/>
    </reaction>
</comment>
<comment type="caution">
    <text evidence="11">Lacks conserved residue(s) required for the propagation of feature annotation.</text>
</comment>
<keyword evidence="14" id="KW-1185">Reference proteome</keyword>
<keyword evidence="4 11" id="KW-0808">Transferase</keyword>
<keyword evidence="5 11" id="KW-0545">Nucleotide biosynthesis</keyword>
<dbReference type="RefSeq" id="WP_197611428.1">
    <property type="nucleotide sequence ID" value="NZ_JAHWBK010000008.1"/>
</dbReference>
<evidence type="ECO:0000313" key="13">
    <source>
        <dbReference type="EMBL" id="MCV0325393.1"/>
    </source>
</evidence>
<comment type="function">
    <text evidence="11">Phosphorylation of dTMP to form dTDP in both de novo and salvage pathways of dTTP synthesis.</text>
</comment>
<dbReference type="GO" id="GO:0004798">
    <property type="term" value="F:dTMP kinase activity"/>
    <property type="evidence" value="ECO:0007669"/>
    <property type="project" value="UniProtKB-EC"/>
</dbReference>
<evidence type="ECO:0000259" key="12">
    <source>
        <dbReference type="Pfam" id="PF02223"/>
    </source>
</evidence>
<reference evidence="13 14" key="1">
    <citation type="submission" date="2021-07" db="EMBL/GenBank/DDBJ databases">
        <title>Clinical implication of Pseudomonas aeruginosa: further insight on the antimicrobial resistance.</title>
        <authorList>
            <person name="Macori G."/>
            <person name="Fanning S."/>
            <person name="Alqahtani A."/>
        </authorList>
    </citation>
    <scope>NUCLEOTIDE SEQUENCE [LARGE SCALE GENOMIC DNA]</scope>
    <source>
        <strain evidence="13 14">CFS3442</strain>
    </source>
</reference>
<dbReference type="CDD" id="cd01672">
    <property type="entry name" value="TMPK"/>
    <property type="match status" value="1"/>
</dbReference>
<evidence type="ECO:0000256" key="7">
    <source>
        <dbReference type="ARBA" id="ARBA00022777"/>
    </source>
</evidence>
<dbReference type="NCBIfam" id="TIGR00041">
    <property type="entry name" value="DTMP_kinase"/>
    <property type="match status" value="1"/>
</dbReference>
<sequence length="219" mass="25172">MDGQLITIEGIDGSGKGTQAKLLADELSARGIATKLYSFPSYNSTFFGREVGAYLRGEFGTIDEVHPKLASVLFAGDRFEKKEQIERDLANGRIVICDRYTNSNIAHQCAKMNRTNHPEFINWIQTLEYEVLGLPRPDRIFFLDIPPEIARTLVLKKSERDYTASKEDIHEESYSYIEKVHEAYRNLSHLEDWTVIECMRMGEVLSINEINRKLISFFI</sequence>
<evidence type="ECO:0000256" key="5">
    <source>
        <dbReference type="ARBA" id="ARBA00022727"/>
    </source>
</evidence>
<proteinExistence type="inferred from homology"/>
<dbReference type="PANTHER" id="PTHR10344">
    <property type="entry name" value="THYMIDYLATE KINASE"/>
    <property type="match status" value="1"/>
</dbReference>
<evidence type="ECO:0000256" key="3">
    <source>
        <dbReference type="ARBA" id="ARBA00017144"/>
    </source>
</evidence>
<keyword evidence="8 11" id="KW-0067">ATP-binding</keyword>
<evidence type="ECO:0000256" key="10">
    <source>
        <dbReference type="ARBA" id="ARBA00048743"/>
    </source>
</evidence>
<dbReference type="InterPro" id="IPR039430">
    <property type="entry name" value="Thymidylate_kin-like_dom"/>
</dbReference>
<evidence type="ECO:0000256" key="4">
    <source>
        <dbReference type="ARBA" id="ARBA00022679"/>
    </source>
</evidence>
<dbReference type="HAMAP" id="MF_00165">
    <property type="entry name" value="Thymidylate_kinase"/>
    <property type="match status" value="1"/>
</dbReference>
<name>A0ABT2XHH9_9GAMM</name>
<evidence type="ECO:0000256" key="9">
    <source>
        <dbReference type="ARBA" id="ARBA00029962"/>
    </source>
</evidence>
<dbReference type="Pfam" id="PF02223">
    <property type="entry name" value="Thymidylate_kin"/>
    <property type="match status" value="1"/>
</dbReference>
<keyword evidence="6 11" id="KW-0547">Nucleotide-binding</keyword>
<accession>A0ABT2XHH9</accession>
<dbReference type="SUPFAM" id="SSF52540">
    <property type="entry name" value="P-loop containing nucleoside triphosphate hydrolases"/>
    <property type="match status" value="1"/>
</dbReference>
<gene>
    <name evidence="11 13" type="primary">tmk</name>
    <name evidence="13" type="ORF">KYJ44_13760</name>
</gene>
<evidence type="ECO:0000256" key="8">
    <source>
        <dbReference type="ARBA" id="ARBA00022840"/>
    </source>
</evidence>
<dbReference type="InterPro" id="IPR018094">
    <property type="entry name" value="Thymidylate_kinase"/>
</dbReference>
<evidence type="ECO:0000256" key="6">
    <source>
        <dbReference type="ARBA" id="ARBA00022741"/>
    </source>
</evidence>
<protein>
    <recommendedName>
        <fullName evidence="3 11">Thymidylate kinase</fullName>
        <ecNumber evidence="2 11">2.7.4.9</ecNumber>
    </recommendedName>
    <alternativeName>
        <fullName evidence="9 11">dTMP kinase</fullName>
    </alternativeName>
</protein>
<evidence type="ECO:0000256" key="1">
    <source>
        <dbReference type="ARBA" id="ARBA00009776"/>
    </source>
</evidence>
<dbReference type="Proteomes" id="UP001208054">
    <property type="component" value="Unassembled WGS sequence"/>
</dbReference>
<dbReference type="Gene3D" id="3.40.50.300">
    <property type="entry name" value="P-loop containing nucleotide triphosphate hydrolases"/>
    <property type="match status" value="1"/>
</dbReference>
<evidence type="ECO:0000256" key="2">
    <source>
        <dbReference type="ARBA" id="ARBA00012980"/>
    </source>
</evidence>
<dbReference type="EMBL" id="JAHWBK010000008">
    <property type="protein sequence ID" value="MCV0325393.1"/>
    <property type="molecule type" value="Genomic_DNA"/>
</dbReference>
<comment type="similarity">
    <text evidence="1 11">Belongs to the thymidylate kinase family.</text>
</comment>
<dbReference type="EC" id="2.7.4.9" evidence="2 11"/>
<organism evidence="13 14">
    <name type="scientific">Stenotrophomonas riyadhensis</name>
    <dbReference type="NCBI Taxonomy" id="2859893"/>
    <lineage>
        <taxon>Bacteria</taxon>
        <taxon>Pseudomonadati</taxon>
        <taxon>Pseudomonadota</taxon>
        <taxon>Gammaproteobacteria</taxon>
        <taxon>Lysobacterales</taxon>
        <taxon>Lysobacteraceae</taxon>
        <taxon>Stenotrophomonas</taxon>
    </lineage>
</organism>
<dbReference type="InterPro" id="IPR027417">
    <property type="entry name" value="P-loop_NTPase"/>
</dbReference>